<dbReference type="PANTHER" id="PTHR30154:SF34">
    <property type="entry name" value="TRANSCRIPTIONAL REGULATOR AZLB"/>
    <property type="match status" value="1"/>
</dbReference>
<evidence type="ECO:0000256" key="2">
    <source>
        <dbReference type="ARBA" id="ARBA00023125"/>
    </source>
</evidence>
<keyword evidence="2" id="KW-0238">DNA-binding</keyword>
<sequence>MTTFKIPELDKMDVRILELLQQNGDYTPRQLGALLNKSHTAIYDRIRALKQKEYIRYSVTVNKQKIPNLLTVYTQVQLNEHSSNALDVFQEMVTDFEEVMECYHMTGSYDFKLKIIVPDMAAYNQFLRTRLSAIPNLGAVESYFVIAEHKHETALKLG</sequence>
<protein>
    <submittedName>
        <fullName evidence="5">AsnC family transcriptional regulator</fullName>
    </submittedName>
</protein>
<dbReference type="PANTHER" id="PTHR30154">
    <property type="entry name" value="LEUCINE-RESPONSIVE REGULATORY PROTEIN"/>
    <property type="match status" value="1"/>
</dbReference>
<dbReference type="EMBL" id="SNYC01000007">
    <property type="protein sequence ID" value="TDQ06902.1"/>
    <property type="molecule type" value="Genomic_DNA"/>
</dbReference>
<dbReference type="SUPFAM" id="SSF46785">
    <property type="entry name" value="Winged helix' DNA-binding domain"/>
    <property type="match status" value="1"/>
</dbReference>
<comment type="caution">
    <text evidence="5">The sequence shown here is derived from an EMBL/GenBank/DDBJ whole genome shotgun (WGS) entry which is preliminary data.</text>
</comment>
<dbReference type="Proteomes" id="UP000295620">
    <property type="component" value="Unassembled WGS sequence"/>
</dbReference>
<name>A0A4R6SR52_9SPHI</name>
<dbReference type="Pfam" id="PF13412">
    <property type="entry name" value="HTH_24"/>
    <property type="match status" value="1"/>
</dbReference>
<dbReference type="Gene3D" id="3.30.70.920">
    <property type="match status" value="1"/>
</dbReference>
<dbReference type="RefSeq" id="WP_133577730.1">
    <property type="nucleotide sequence ID" value="NZ_SNYC01000007.1"/>
</dbReference>
<evidence type="ECO:0000256" key="1">
    <source>
        <dbReference type="ARBA" id="ARBA00023015"/>
    </source>
</evidence>
<reference evidence="5 6" key="1">
    <citation type="submission" date="2019-03" db="EMBL/GenBank/DDBJ databases">
        <title>Genomic Encyclopedia of Archaeal and Bacterial Type Strains, Phase II (KMG-II): from individual species to whole genera.</title>
        <authorList>
            <person name="Goeker M."/>
        </authorList>
    </citation>
    <scope>NUCLEOTIDE SEQUENCE [LARGE SCALE GENOMIC DNA]</scope>
    <source>
        <strain evidence="5 6">DSM 19035</strain>
    </source>
</reference>
<dbReference type="PROSITE" id="PS50956">
    <property type="entry name" value="HTH_ASNC_2"/>
    <property type="match status" value="1"/>
</dbReference>
<dbReference type="InterPro" id="IPR036388">
    <property type="entry name" value="WH-like_DNA-bd_sf"/>
</dbReference>
<keyword evidence="6" id="KW-1185">Reference proteome</keyword>
<dbReference type="GO" id="GO:0043200">
    <property type="term" value="P:response to amino acid"/>
    <property type="evidence" value="ECO:0007669"/>
    <property type="project" value="TreeGrafter"/>
</dbReference>
<dbReference type="InterPro" id="IPR000485">
    <property type="entry name" value="AsnC-type_HTH_dom"/>
</dbReference>
<dbReference type="InterPro" id="IPR019887">
    <property type="entry name" value="Tscrpt_reg_AsnC/Lrp_C"/>
</dbReference>
<dbReference type="AlphaFoldDB" id="A0A4R6SR52"/>
<gene>
    <name evidence="5" type="ORF">ATK78_3915</name>
</gene>
<dbReference type="GO" id="GO:0043565">
    <property type="term" value="F:sequence-specific DNA binding"/>
    <property type="evidence" value="ECO:0007669"/>
    <property type="project" value="InterPro"/>
</dbReference>
<evidence type="ECO:0000313" key="6">
    <source>
        <dbReference type="Proteomes" id="UP000295620"/>
    </source>
</evidence>
<evidence type="ECO:0000256" key="3">
    <source>
        <dbReference type="ARBA" id="ARBA00023163"/>
    </source>
</evidence>
<keyword evidence="3" id="KW-0804">Transcription</keyword>
<accession>A0A4R6SR52</accession>
<dbReference type="SUPFAM" id="SSF54909">
    <property type="entry name" value="Dimeric alpha+beta barrel"/>
    <property type="match status" value="1"/>
</dbReference>
<keyword evidence="1" id="KW-0805">Transcription regulation</keyword>
<dbReference type="InterPro" id="IPR011008">
    <property type="entry name" value="Dimeric_a/b-barrel"/>
</dbReference>
<evidence type="ECO:0000313" key="5">
    <source>
        <dbReference type="EMBL" id="TDQ06902.1"/>
    </source>
</evidence>
<dbReference type="Gene3D" id="1.10.10.10">
    <property type="entry name" value="Winged helix-like DNA-binding domain superfamily/Winged helix DNA-binding domain"/>
    <property type="match status" value="1"/>
</dbReference>
<dbReference type="InterPro" id="IPR019888">
    <property type="entry name" value="Tscrpt_reg_AsnC-like"/>
</dbReference>
<organism evidence="5 6">
    <name type="scientific">Pedobacter metabolipauper</name>
    <dbReference type="NCBI Taxonomy" id="425513"/>
    <lineage>
        <taxon>Bacteria</taxon>
        <taxon>Pseudomonadati</taxon>
        <taxon>Bacteroidota</taxon>
        <taxon>Sphingobacteriia</taxon>
        <taxon>Sphingobacteriales</taxon>
        <taxon>Sphingobacteriaceae</taxon>
        <taxon>Pedobacter</taxon>
    </lineage>
</organism>
<proteinExistence type="predicted"/>
<dbReference type="InterPro" id="IPR036390">
    <property type="entry name" value="WH_DNA-bd_sf"/>
</dbReference>
<feature type="domain" description="HTH asnC-type" evidence="4">
    <location>
        <begin position="9"/>
        <end position="70"/>
    </location>
</feature>
<dbReference type="OrthoDB" id="1094536at2"/>
<dbReference type="SMART" id="SM00344">
    <property type="entry name" value="HTH_ASNC"/>
    <property type="match status" value="1"/>
</dbReference>
<evidence type="ECO:0000259" key="4">
    <source>
        <dbReference type="PROSITE" id="PS50956"/>
    </source>
</evidence>
<dbReference type="GO" id="GO:0005829">
    <property type="term" value="C:cytosol"/>
    <property type="evidence" value="ECO:0007669"/>
    <property type="project" value="TreeGrafter"/>
</dbReference>
<dbReference type="Pfam" id="PF01037">
    <property type="entry name" value="AsnC_trans_reg"/>
    <property type="match status" value="1"/>
</dbReference>